<dbReference type="CDD" id="cd01029">
    <property type="entry name" value="TOPRIM_primases"/>
    <property type="match status" value="1"/>
</dbReference>
<dbReference type="Gene3D" id="3.90.580.10">
    <property type="entry name" value="Zinc finger, CHC2-type domain"/>
    <property type="match status" value="1"/>
</dbReference>
<dbReference type="SUPFAM" id="SSF57783">
    <property type="entry name" value="Zinc beta-ribbon"/>
    <property type="match status" value="1"/>
</dbReference>
<gene>
    <name evidence="8" type="ORF">PS645_01086</name>
</gene>
<reference evidence="8 9" key="1">
    <citation type="submission" date="2019-09" db="EMBL/GenBank/DDBJ databases">
        <authorList>
            <person name="Chandra G."/>
            <person name="Truman W A."/>
        </authorList>
    </citation>
    <scope>NUCLEOTIDE SEQUENCE [LARGE SCALE GENOMIC DNA]</scope>
    <source>
        <strain evidence="8">PS645</strain>
    </source>
</reference>
<name>A0A5E6QPQ9_PSEFL</name>
<keyword evidence="4" id="KW-0548">Nucleotidyltransferase</keyword>
<proteinExistence type="predicted"/>
<dbReference type="EMBL" id="CABVGX010000006">
    <property type="protein sequence ID" value="VVM57643.1"/>
    <property type="molecule type" value="Genomic_DNA"/>
</dbReference>
<evidence type="ECO:0000256" key="2">
    <source>
        <dbReference type="ARBA" id="ARBA00022515"/>
    </source>
</evidence>
<dbReference type="GO" id="GO:0016779">
    <property type="term" value="F:nucleotidyltransferase activity"/>
    <property type="evidence" value="ECO:0007669"/>
    <property type="project" value="UniProtKB-KW"/>
</dbReference>
<keyword evidence="6" id="KW-0804">Transcription</keyword>
<dbReference type="InterPro" id="IPR006171">
    <property type="entry name" value="TOPRIM_dom"/>
</dbReference>
<keyword evidence="3" id="KW-0808">Transferase</keyword>
<evidence type="ECO:0000259" key="7">
    <source>
        <dbReference type="Pfam" id="PF13362"/>
    </source>
</evidence>
<dbReference type="Proteomes" id="UP000325607">
    <property type="component" value="Unassembled WGS sequence"/>
</dbReference>
<protein>
    <recommendedName>
        <fullName evidence="7">Toprim domain-containing protein</fullName>
    </recommendedName>
</protein>
<evidence type="ECO:0000313" key="8">
    <source>
        <dbReference type="EMBL" id="VVM57643.1"/>
    </source>
</evidence>
<dbReference type="Pfam" id="PF13362">
    <property type="entry name" value="Toprim_3"/>
    <property type="match status" value="1"/>
</dbReference>
<dbReference type="GO" id="GO:1990077">
    <property type="term" value="C:primosome complex"/>
    <property type="evidence" value="ECO:0007669"/>
    <property type="project" value="UniProtKB-KW"/>
</dbReference>
<dbReference type="AlphaFoldDB" id="A0A5E6QPQ9"/>
<feature type="domain" description="Toprim" evidence="7">
    <location>
        <begin position="250"/>
        <end position="349"/>
    </location>
</feature>
<sequence length="356" mass="39249">MRIQQPANSRGPAAFGLKKLGAGELAPTPIHLEIQRIADAALSVADNLLADWLPDGNRKGKEYWAINPVRGDRKQGSFSINLHTGKWHDFASGDKGGDLVSLLAYLRGCRQVDATRIIAKQLGLPFGGDLKRDLLAEEIERQRIVRQREQRQQQDDEATRAKWENAAVRARRVWALAGPANPNHRYMVRKRIKPHHLLQLGSELLVPIYWRGELVSLQRIKSDGTKLFLSGGRISGCYCLFGRIEPGIELFIVEGIATAATLHEQTGKPIAAAMSAANLLPAGLELKRLHPNLVLVVGGDDDRAKEAEGKPNSGKLAAIHAAAMLDQKYVLPAWPEDAPLHLSDFNDLAVLLEDRE</sequence>
<accession>A0A5E6QPQ9</accession>
<evidence type="ECO:0000313" key="9">
    <source>
        <dbReference type="Proteomes" id="UP000325607"/>
    </source>
</evidence>
<dbReference type="GO" id="GO:0008270">
    <property type="term" value="F:zinc ion binding"/>
    <property type="evidence" value="ECO:0007669"/>
    <property type="project" value="InterPro"/>
</dbReference>
<evidence type="ECO:0000256" key="3">
    <source>
        <dbReference type="ARBA" id="ARBA00022679"/>
    </source>
</evidence>
<evidence type="ECO:0000256" key="4">
    <source>
        <dbReference type="ARBA" id="ARBA00022695"/>
    </source>
</evidence>
<dbReference type="InterPro" id="IPR036977">
    <property type="entry name" value="DNA_primase_Znf_CHC2"/>
</dbReference>
<evidence type="ECO:0000256" key="6">
    <source>
        <dbReference type="ARBA" id="ARBA00023163"/>
    </source>
</evidence>
<dbReference type="RefSeq" id="WP_150579529.1">
    <property type="nucleotide sequence ID" value="NZ_CABVGX010000006.1"/>
</dbReference>
<organism evidence="8 9">
    <name type="scientific">Pseudomonas fluorescens</name>
    <dbReference type="NCBI Taxonomy" id="294"/>
    <lineage>
        <taxon>Bacteria</taxon>
        <taxon>Pseudomonadati</taxon>
        <taxon>Pseudomonadota</taxon>
        <taxon>Gammaproteobacteria</taxon>
        <taxon>Pseudomonadales</taxon>
        <taxon>Pseudomonadaceae</taxon>
        <taxon>Pseudomonas</taxon>
    </lineage>
</organism>
<dbReference type="InterPro" id="IPR034154">
    <property type="entry name" value="TOPRIM_DnaG/twinkle"/>
</dbReference>
<dbReference type="GO" id="GO:0003677">
    <property type="term" value="F:DNA binding"/>
    <property type="evidence" value="ECO:0007669"/>
    <property type="project" value="InterPro"/>
</dbReference>
<keyword evidence="1" id="KW-0240">DNA-directed RNA polymerase</keyword>
<evidence type="ECO:0000256" key="1">
    <source>
        <dbReference type="ARBA" id="ARBA00022478"/>
    </source>
</evidence>
<dbReference type="GO" id="GO:0006269">
    <property type="term" value="P:DNA replication, synthesis of primer"/>
    <property type="evidence" value="ECO:0007669"/>
    <property type="project" value="UniProtKB-KW"/>
</dbReference>
<evidence type="ECO:0000256" key="5">
    <source>
        <dbReference type="ARBA" id="ARBA00022705"/>
    </source>
</evidence>
<dbReference type="GO" id="GO:0000428">
    <property type="term" value="C:DNA-directed RNA polymerase complex"/>
    <property type="evidence" value="ECO:0007669"/>
    <property type="project" value="UniProtKB-KW"/>
</dbReference>
<keyword evidence="2" id="KW-0639">Primosome</keyword>
<keyword evidence="5" id="KW-0235">DNA replication</keyword>
<dbReference type="OrthoDB" id="9763644at2"/>